<dbReference type="EMBL" id="LNTU01000001">
    <property type="protein sequence ID" value="KXF78242.1"/>
    <property type="molecule type" value="Genomic_DNA"/>
</dbReference>
<protein>
    <submittedName>
        <fullName evidence="1">Uncharacterized protein</fullName>
    </submittedName>
</protein>
<evidence type="ECO:0000313" key="1">
    <source>
        <dbReference type="EMBL" id="KXF78242.1"/>
    </source>
</evidence>
<proteinExistence type="predicted"/>
<gene>
    <name evidence="1" type="ORF">ATN84_00055</name>
</gene>
<dbReference type="AlphaFoldDB" id="A0A135HYG5"/>
<comment type="caution">
    <text evidence="1">The sequence shown here is derived from an EMBL/GenBank/DDBJ whole genome shotgun (WGS) entry which is preliminary data.</text>
</comment>
<sequence>MNLLRRKDAFIREPFLHDMVPFAAWAGRPEIIPQFPLVAEADDPAESSVFLPATLVASREV</sequence>
<name>A0A135HYG5_9HYPH</name>
<organism evidence="1 2">
    <name type="scientific">Paramesorhizobium deserti</name>
    <dbReference type="NCBI Taxonomy" id="1494590"/>
    <lineage>
        <taxon>Bacteria</taxon>
        <taxon>Pseudomonadati</taxon>
        <taxon>Pseudomonadota</taxon>
        <taxon>Alphaproteobacteria</taxon>
        <taxon>Hyphomicrobiales</taxon>
        <taxon>Phyllobacteriaceae</taxon>
        <taxon>Paramesorhizobium</taxon>
    </lineage>
</organism>
<reference evidence="1 2" key="1">
    <citation type="submission" date="2015-11" db="EMBL/GenBank/DDBJ databases">
        <title>Draft genome sequence of Paramesorhizobium deserti A-3-E, a strain highly resistant to diverse beta-lactam antibiotics.</title>
        <authorList>
            <person name="Lv R."/>
            <person name="Yang X."/>
            <person name="Fang N."/>
            <person name="Guo J."/>
            <person name="Luo X."/>
            <person name="Peng F."/>
            <person name="Yang R."/>
            <person name="Cui Y."/>
            <person name="Fang C."/>
            <person name="Song Y."/>
        </authorList>
    </citation>
    <scope>NUCLEOTIDE SEQUENCE [LARGE SCALE GENOMIC DNA]</scope>
    <source>
        <strain evidence="1 2">A-3-E</strain>
    </source>
</reference>
<evidence type="ECO:0000313" key="2">
    <source>
        <dbReference type="Proteomes" id="UP000070107"/>
    </source>
</evidence>
<accession>A0A135HYG5</accession>
<dbReference type="Proteomes" id="UP000070107">
    <property type="component" value="Unassembled WGS sequence"/>
</dbReference>
<keyword evidence="2" id="KW-1185">Reference proteome</keyword>
<dbReference type="STRING" id="1494590.ATN84_00055"/>